<gene>
    <name evidence="11" type="ORF">DFJ66_1127</name>
</gene>
<evidence type="ECO:0000259" key="10">
    <source>
        <dbReference type="Pfam" id="PF00089"/>
    </source>
</evidence>
<keyword evidence="5 7" id="KW-1015">Disulfide bond</keyword>
<keyword evidence="2" id="KW-0645">Protease</keyword>
<feature type="active site" description="Charge relay system" evidence="6">
    <location>
        <position position="356"/>
    </location>
</feature>
<dbReference type="RefSeq" id="WP_170199148.1">
    <property type="nucleotide sequence ID" value="NZ_JBIUBA010000013.1"/>
</dbReference>
<evidence type="ECO:0000256" key="3">
    <source>
        <dbReference type="ARBA" id="ARBA00022801"/>
    </source>
</evidence>
<feature type="domain" description="Peptidase S1" evidence="10">
    <location>
        <begin position="235"/>
        <end position="379"/>
    </location>
</feature>
<evidence type="ECO:0000256" key="2">
    <source>
        <dbReference type="ARBA" id="ARBA00022670"/>
    </source>
</evidence>
<dbReference type="InterPro" id="IPR035070">
    <property type="entry name" value="Streptogrisin_prodomain"/>
</dbReference>
<dbReference type="AlphaFoldDB" id="A0A495X8T2"/>
<dbReference type="PIRSF" id="PIRSF001134">
    <property type="entry name" value="Streptogrisin"/>
    <property type="match status" value="1"/>
</dbReference>
<organism evidence="11 12">
    <name type="scientific">Saccharothrix variisporea</name>
    <dbReference type="NCBI Taxonomy" id="543527"/>
    <lineage>
        <taxon>Bacteria</taxon>
        <taxon>Bacillati</taxon>
        <taxon>Actinomycetota</taxon>
        <taxon>Actinomycetes</taxon>
        <taxon>Pseudonocardiales</taxon>
        <taxon>Pseudonocardiaceae</taxon>
        <taxon>Saccharothrix</taxon>
    </lineage>
</organism>
<feature type="disulfide bond" evidence="7">
    <location>
        <begin position="313"/>
        <end position="323"/>
    </location>
</feature>
<evidence type="ECO:0000256" key="4">
    <source>
        <dbReference type="ARBA" id="ARBA00022825"/>
    </source>
</evidence>
<feature type="active site" description="Charge relay system" evidence="6">
    <location>
        <position position="242"/>
    </location>
</feature>
<dbReference type="PRINTS" id="PR00861">
    <property type="entry name" value="ALYTICPTASE"/>
</dbReference>
<feature type="active site" description="Charge relay system" evidence="6">
    <location>
        <position position="270"/>
    </location>
</feature>
<evidence type="ECO:0000256" key="1">
    <source>
        <dbReference type="ARBA" id="ARBA00007664"/>
    </source>
</evidence>
<dbReference type="EMBL" id="RBXR01000001">
    <property type="protein sequence ID" value="RKT67948.1"/>
    <property type="molecule type" value="Genomic_DNA"/>
</dbReference>
<evidence type="ECO:0000256" key="7">
    <source>
        <dbReference type="PIRSR" id="PIRSR001134-2"/>
    </source>
</evidence>
<sequence>MRKLLRTVLVGVSVAALAATGAAVGTAAPERSVDLPADVLTAMQRDLGLTADQAARRAVQQDEADRLDDVLKGRLGAAFGGAWFDAEAGRLAVAVTDPARVGEVRAAGARAHVVKHSEADLEKIKGELDALAGRDADDGTRANPGRGRSDEVKGLVSWSVDPTANVVSVTALSGRSDRAVAGLRKYGDAVRVDFTDTEPSTAAFLDGGDILYYGAFGGGYCSAGFNLRNVNNGLRYVLTAGHCGPAGTAVYGYTGSQIGTVQAAFFPTWDDAIVRVTNTAAWTQGPWVDVNPSQGGVVTVSGYSDSPVGTAICKSGVTTKLTCGVITAKRQTVTYSGGRTVYDLTRHNACVEPGDSGGSNYRNSGTRTAEGVTSGAQLYSVGGRYRCGQVVGVANVSWYYPAAISLPYYQSVYGATLW</sequence>
<feature type="signal peptide" evidence="9">
    <location>
        <begin position="1"/>
        <end position="18"/>
    </location>
</feature>
<accession>A0A495X8T2</accession>
<proteinExistence type="inferred from homology"/>
<evidence type="ECO:0000256" key="5">
    <source>
        <dbReference type="ARBA" id="ARBA00023157"/>
    </source>
</evidence>
<keyword evidence="3" id="KW-0378">Hydrolase</keyword>
<evidence type="ECO:0000313" key="11">
    <source>
        <dbReference type="EMBL" id="RKT67948.1"/>
    </source>
</evidence>
<dbReference type="Gene3D" id="2.40.10.10">
    <property type="entry name" value="Trypsin-like serine proteases"/>
    <property type="match status" value="2"/>
</dbReference>
<dbReference type="Pfam" id="PF00089">
    <property type="entry name" value="Trypsin"/>
    <property type="match status" value="1"/>
</dbReference>
<dbReference type="InterPro" id="IPR018114">
    <property type="entry name" value="TRYPSIN_HIS"/>
</dbReference>
<dbReference type="SUPFAM" id="SSF50494">
    <property type="entry name" value="Trypsin-like serine proteases"/>
    <property type="match status" value="1"/>
</dbReference>
<feature type="disulfide bond" evidence="7">
    <location>
        <begin position="221"/>
        <end position="243"/>
    </location>
</feature>
<feature type="region of interest" description="Disordered" evidence="8">
    <location>
        <begin position="132"/>
        <end position="151"/>
    </location>
</feature>
<reference evidence="11 12" key="1">
    <citation type="submission" date="2018-10" db="EMBL/GenBank/DDBJ databases">
        <title>Sequencing the genomes of 1000 actinobacteria strains.</title>
        <authorList>
            <person name="Klenk H.-P."/>
        </authorList>
    </citation>
    <scope>NUCLEOTIDE SEQUENCE [LARGE SCALE GENOMIC DNA]</scope>
    <source>
        <strain evidence="11 12">DSM 43911</strain>
    </source>
</reference>
<evidence type="ECO:0000256" key="9">
    <source>
        <dbReference type="SAM" id="SignalP"/>
    </source>
</evidence>
<dbReference type="CDD" id="cd21112">
    <property type="entry name" value="alphaLP-like"/>
    <property type="match status" value="1"/>
</dbReference>
<evidence type="ECO:0000313" key="12">
    <source>
        <dbReference type="Proteomes" id="UP000272729"/>
    </source>
</evidence>
<dbReference type="InterPro" id="IPR009003">
    <property type="entry name" value="Peptidase_S1_PA"/>
</dbReference>
<dbReference type="InterPro" id="IPR043504">
    <property type="entry name" value="Peptidase_S1_PA_chymotrypsin"/>
</dbReference>
<dbReference type="GO" id="GO:0006508">
    <property type="term" value="P:proteolysis"/>
    <property type="evidence" value="ECO:0007669"/>
    <property type="project" value="UniProtKB-KW"/>
</dbReference>
<dbReference type="Proteomes" id="UP000272729">
    <property type="component" value="Unassembled WGS sequence"/>
</dbReference>
<dbReference type="InterPro" id="IPR001254">
    <property type="entry name" value="Trypsin_dom"/>
</dbReference>
<keyword evidence="4" id="KW-0720">Serine protease</keyword>
<protein>
    <submittedName>
        <fullName evidence="11">Streptogrisin C</fullName>
    </submittedName>
</protein>
<name>A0A495X8T2_9PSEU</name>
<comment type="caution">
    <text evidence="11">The sequence shown here is derived from an EMBL/GenBank/DDBJ whole genome shotgun (WGS) entry which is preliminary data.</text>
</comment>
<dbReference type="PROSITE" id="PS00134">
    <property type="entry name" value="TRYPSIN_HIS"/>
    <property type="match status" value="1"/>
</dbReference>
<keyword evidence="9" id="KW-0732">Signal</keyword>
<keyword evidence="12" id="KW-1185">Reference proteome</keyword>
<feature type="chain" id="PRO_5038360188" evidence="9">
    <location>
        <begin position="19"/>
        <end position="418"/>
    </location>
</feature>
<comment type="similarity">
    <text evidence="1">Belongs to the peptidase S1 family.</text>
</comment>
<evidence type="ECO:0000256" key="6">
    <source>
        <dbReference type="PIRSR" id="PIRSR001134-1"/>
    </source>
</evidence>
<dbReference type="GO" id="GO:0004252">
    <property type="term" value="F:serine-type endopeptidase activity"/>
    <property type="evidence" value="ECO:0007669"/>
    <property type="project" value="InterPro"/>
</dbReference>
<dbReference type="InterPro" id="IPR001316">
    <property type="entry name" value="Pept_S1A_streptogrisin"/>
</dbReference>
<dbReference type="Gene3D" id="3.30.300.50">
    <property type="match status" value="2"/>
</dbReference>
<evidence type="ECO:0000256" key="8">
    <source>
        <dbReference type="SAM" id="MobiDB-lite"/>
    </source>
</evidence>